<sequence>MSTYQTRIEVRWSDCDANNHMRHSAYADMAAHARVGYLTHIGIGPEWLDQHQIGPVLFKESTEYFREAHMNDVLTITVEAGEATGSEKTVTLVNNIYKSDGELAARVSVLFAWMDTRARKVIVVPEVARQADLFRNQAEPA</sequence>
<dbReference type="PANTHER" id="PTHR31793:SF24">
    <property type="entry name" value="LONG-CHAIN ACYL-COA THIOESTERASE FADM"/>
    <property type="match status" value="1"/>
</dbReference>
<proteinExistence type="predicted"/>
<evidence type="ECO:0000313" key="2">
    <source>
        <dbReference type="Proteomes" id="UP001595722"/>
    </source>
</evidence>
<dbReference type="RefSeq" id="WP_376865213.1">
    <property type="nucleotide sequence ID" value="NZ_JBHRYB010000005.1"/>
</dbReference>
<dbReference type="CDD" id="cd00586">
    <property type="entry name" value="4HBT"/>
    <property type="match status" value="1"/>
</dbReference>
<dbReference type="PANTHER" id="PTHR31793">
    <property type="entry name" value="4-HYDROXYBENZOYL-COA THIOESTERASE FAMILY MEMBER"/>
    <property type="match status" value="1"/>
</dbReference>
<organism evidence="1 2">
    <name type="scientific">Bacterioplanoides pacificum</name>
    <dbReference type="NCBI Taxonomy" id="1171596"/>
    <lineage>
        <taxon>Bacteria</taxon>
        <taxon>Pseudomonadati</taxon>
        <taxon>Pseudomonadota</taxon>
        <taxon>Gammaproteobacteria</taxon>
        <taxon>Oceanospirillales</taxon>
        <taxon>Oceanospirillaceae</taxon>
        <taxon>Bacterioplanoides</taxon>
    </lineage>
</organism>
<comment type="caution">
    <text evidence="1">The sequence shown here is derived from an EMBL/GenBank/DDBJ whole genome shotgun (WGS) entry which is preliminary data.</text>
</comment>
<dbReference type="EMBL" id="JBHRYB010000005">
    <property type="protein sequence ID" value="MFC3679504.1"/>
    <property type="molecule type" value="Genomic_DNA"/>
</dbReference>
<reference evidence="2" key="1">
    <citation type="journal article" date="2019" name="Int. J. Syst. Evol. Microbiol.">
        <title>The Global Catalogue of Microorganisms (GCM) 10K type strain sequencing project: providing services to taxonomists for standard genome sequencing and annotation.</title>
        <authorList>
            <consortium name="The Broad Institute Genomics Platform"/>
            <consortium name="The Broad Institute Genome Sequencing Center for Infectious Disease"/>
            <person name="Wu L."/>
            <person name="Ma J."/>
        </authorList>
    </citation>
    <scope>NUCLEOTIDE SEQUENCE [LARGE SCALE GENOMIC DNA]</scope>
    <source>
        <strain evidence="2">KCTC 42424</strain>
    </source>
</reference>
<gene>
    <name evidence="1" type="ORF">ACFOMG_05175</name>
</gene>
<name>A0ABV7VQM9_9GAMM</name>
<dbReference type="InterPro" id="IPR029069">
    <property type="entry name" value="HotDog_dom_sf"/>
</dbReference>
<dbReference type="Gene3D" id="3.10.129.10">
    <property type="entry name" value="Hotdog Thioesterase"/>
    <property type="match status" value="1"/>
</dbReference>
<evidence type="ECO:0000313" key="1">
    <source>
        <dbReference type="EMBL" id="MFC3679504.1"/>
    </source>
</evidence>
<dbReference type="InterPro" id="IPR050563">
    <property type="entry name" value="4-hydroxybenzoyl-CoA_TE"/>
</dbReference>
<dbReference type="Pfam" id="PF13279">
    <property type="entry name" value="4HBT_2"/>
    <property type="match status" value="1"/>
</dbReference>
<keyword evidence="1" id="KW-0378">Hydrolase</keyword>
<keyword evidence="2" id="KW-1185">Reference proteome</keyword>
<accession>A0ABV7VQM9</accession>
<dbReference type="Proteomes" id="UP001595722">
    <property type="component" value="Unassembled WGS sequence"/>
</dbReference>
<dbReference type="EC" id="3.1.2.-" evidence="1"/>
<protein>
    <submittedName>
        <fullName evidence="1">Acyl-CoA thioesterase</fullName>
        <ecNumber evidence="1">3.1.2.-</ecNumber>
    </submittedName>
</protein>
<dbReference type="GO" id="GO:0016787">
    <property type="term" value="F:hydrolase activity"/>
    <property type="evidence" value="ECO:0007669"/>
    <property type="project" value="UniProtKB-KW"/>
</dbReference>
<dbReference type="SUPFAM" id="SSF54637">
    <property type="entry name" value="Thioesterase/thiol ester dehydrase-isomerase"/>
    <property type="match status" value="1"/>
</dbReference>